<proteinExistence type="predicted"/>
<sequence>MRHPVLTRHEFERRQQQLADLQRYVAEQEQSFHFLHTSLQAFVDRYIDLLGPLYLELDALESQLHTASVYLAEALRRNGLAAPLPTPPRATALPRVPRLPEAAPLPQQPAGDGVVEVEPPSLKQLYRRAAMRLHPDLAPNELLRRRREQAMMEANQAYAEGNRFLLERLLLEAGEDPLKVTGSNGDAVLEWLRRSELAVQGRLRVVQAHLVALQAHPMHQLMQAIEGAEGRGLAPFEVMQSRLRTQISQRRQELYIGQRLQPESELAVAFLAQRVERLGASAC</sequence>
<comment type="caution">
    <text evidence="1">The sequence shown here is derived from an EMBL/GenBank/DDBJ whole genome shotgun (WGS) entry which is preliminary data.</text>
</comment>
<dbReference type="CDD" id="cd06257">
    <property type="entry name" value="DnaJ"/>
    <property type="match status" value="1"/>
</dbReference>
<organism evidence="1 2">
    <name type="scientific">Roseateles subflavus</name>
    <dbReference type="NCBI Taxonomy" id="3053353"/>
    <lineage>
        <taxon>Bacteria</taxon>
        <taxon>Pseudomonadati</taxon>
        <taxon>Pseudomonadota</taxon>
        <taxon>Betaproteobacteria</taxon>
        <taxon>Burkholderiales</taxon>
        <taxon>Sphaerotilaceae</taxon>
        <taxon>Roseateles</taxon>
    </lineage>
</organism>
<dbReference type="SUPFAM" id="SSF46565">
    <property type="entry name" value="Chaperone J-domain"/>
    <property type="match status" value="1"/>
</dbReference>
<reference evidence="1 2" key="1">
    <citation type="submission" date="2023-06" db="EMBL/GenBank/DDBJ databases">
        <title>Pelomonas sp. APW6 16S ribosomal RNA gene genome sequencing and assembly.</title>
        <authorList>
            <person name="Woo H."/>
        </authorList>
    </citation>
    <scope>NUCLEOTIDE SEQUENCE [LARGE SCALE GENOMIC DNA]</scope>
    <source>
        <strain evidence="1 2">APW6</strain>
    </source>
</reference>
<dbReference type="InterPro" id="IPR001623">
    <property type="entry name" value="DnaJ_domain"/>
</dbReference>
<keyword evidence="2" id="KW-1185">Reference proteome</keyword>
<dbReference type="RefSeq" id="WP_285982263.1">
    <property type="nucleotide sequence ID" value="NZ_JASVDS010000002.1"/>
</dbReference>
<evidence type="ECO:0000313" key="2">
    <source>
        <dbReference type="Proteomes" id="UP001238603"/>
    </source>
</evidence>
<accession>A0ABT7LJ06</accession>
<gene>
    <name evidence="1" type="ORF">QRD43_09630</name>
</gene>
<dbReference type="EMBL" id="JASVDS010000002">
    <property type="protein sequence ID" value="MDL5032170.1"/>
    <property type="molecule type" value="Genomic_DNA"/>
</dbReference>
<evidence type="ECO:0000313" key="1">
    <source>
        <dbReference type="EMBL" id="MDL5032170.1"/>
    </source>
</evidence>
<protein>
    <submittedName>
        <fullName evidence="1">J domain-containing protein</fullName>
    </submittedName>
</protein>
<dbReference type="Proteomes" id="UP001238603">
    <property type="component" value="Unassembled WGS sequence"/>
</dbReference>
<name>A0ABT7LJ06_9BURK</name>
<dbReference type="InterPro" id="IPR036869">
    <property type="entry name" value="J_dom_sf"/>
</dbReference>